<dbReference type="InterPro" id="IPR011009">
    <property type="entry name" value="Kinase-like_dom_sf"/>
</dbReference>
<keyword evidence="4" id="KW-1185">Reference proteome</keyword>
<proteinExistence type="predicted"/>
<dbReference type="SUPFAM" id="SSF56112">
    <property type="entry name" value="Protein kinase-like (PK-like)"/>
    <property type="match status" value="1"/>
</dbReference>
<accession>A0ABP5WVY7</accession>
<reference evidence="4" key="1">
    <citation type="journal article" date="2019" name="Int. J. Syst. Evol. Microbiol.">
        <title>The Global Catalogue of Microorganisms (GCM) 10K type strain sequencing project: providing services to taxonomists for standard genome sequencing and annotation.</title>
        <authorList>
            <consortium name="The Broad Institute Genomics Platform"/>
            <consortium name="The Broad Institute Genome Sequencing Center for Infectious Disease"/>
            <person name="Wu L."/>
            <person name="Ma J."/>
        </authorList>
    </citation>
    <scope>NUCLEOTIDE SEQUENCE [LARGE SCALE GENOMIC DNA]</scope>
    <source>
        <strain evidence="4">JCM 6305</strain>
    </source>
</reference>
<feature type="domain" description="Aminoglycoside phosphotransferase" evidence="2">
    <location>
        <begin position="47"/>
        <end position="266"/>
    </location>
</feature>
<sequence length="354" mass="36649">MDAPLTAHLAHRATAADGAADTGAATAASRAVVLARRADTTVVRGGSVVAKAHAPDTDPARLAARLRVAAHPLLRPVLLAPLPAPRPVAPNRVPEPEGTLLETLPDGRLVTLWPYGVPVDPGAPEAAPWEEAGALLARLHAVPVAELPGPIPPARGPAKAARALESMRRAVRRTAASRAVEAAWASLPARVRDAAPPRADVLCHGDVHLGQLVRHPAPDGPWRLIDVDDLGLGDPAWDLARPAAWFAGGLLPPADFGRFLNAYGAAGGTALPGGAEDPWPWLDVPARALTAQMAARALTKAGAEGRPLDEVEQALIDACARIAGTARDRGPASDATIDAPGTHPERAPRASRRT</sequence>
<comment type="caution">
    <text evidence="3">The sequence shown here is derived from an EMBL/GenBank/DDBJ whole genome shotgun (WGS) entry which is preliminary data.</text>
</comment>
<dbReference type="EMBL" id="BAAASZ010000017">
    <property type="protein sequence ID" value="GAA2437470.1"/>
    <property type="molecule type" value="Genomic_DNA"/>
</dbReference>
<evidence type="ECO:0000313" key="3">
    <source>
        <dbReference type="EMBL" id="GAA2437470.1"/>
    </source>
</evidence>
<gene>
    <name evidence="3" type="ORF">GCM10010405_20900</name>
</gene>
<evidence type="ECO:0000313" key="4">
    <source>
        <dbReference type="Proteomes" id="UP001501638"/>
    </source>
</evidence>
<dbReference type="Proteomes" id="UP001501638">
    <property type="component" value="Unassembled WGS sequence"/>
</dbReference>
<feature type="region of interest" description="Disordered" evidence="1">
    <location>
        <begin position="326"/>
        <end position="354"/>
    </location>
</feature>
<dbReference type="InterPro" id="IPR002575">
    <property type="entry name" value="Aminoglycoside_PTrfase"/>
</dbReference>
<protein>
    <submittedName>
        <fullName evidence="3">Aminoglycoside phosphotransferase family protein</fullName>
    </submittedName>
</protein>
<dbReference type="Gene3D" id="3.90.1200.10">
    <property type="match status" value="1"/>
</dbReference>
<dbReference type="Pfam" id="PF01636">
    <property type="entry name" value="APH"/>
    <property type="match status" value="1"/>
</dbReference>
<organism evidence="3 4">
    <name type="scientific">Streptomyces macrosporus</name>
    <dbReference type="NCBI Taxonomy" id="44032"/>
    <lineage>
        <taxon>Bacteria</taxon>
        <taxon>Bacillati</taxon>
        <taxon>Actinomycetota</taxon>
        <taxon>Actinomycetes</taxon>
        <taxon>Kitasatosporales</taxon>
        <taxon>Streptomycetaceae</taxon>
        <taxon>Streptomyces</taxon>
    </lineage>
</organism>
<evidence type="ECO:0000256" key="1">
    <source>
        <dbReference type="SAM" id="MobiDB-lite"/>
    </source>
</evidence>
<name>A0ABP5WVY7_9ACTN</name>
<evidence type="ECO:0000259" key="2">
    <source>
        <dbReference type="Pfam" id="PF01636"/>
    </source>
</evidence>
<dbReference type="RefSeq" id="WP_344321893.1">
    <property type="nucleotide sequence ID" value="NZ_BAAASZ010000017.1"/>
</dbReference>